<reference evidence="1" key="1">
    <citation type="submission" date="2021-06" db="EMBL/GenBank/DDBJ databases">
        <authorList>
            <person name="Kallberg Y."/>
            <person name="Tangrot J."/>
            <person name="Rosling A."/>
        </authorList>
    </citation>
    <scope>NUCLEOTIDE SEQUENCE</scope>
    <source>
        <strain evidence="1">MA461A</strain>
    </source>
</reference>
<name>A0ACA9REV9_9GLOM</name>
<protein>
    <submittedName>
        <fullName evidence="1">6358_t:CDS:1</fullName>
    </submittedName>
</protein>
<evidence type="ECO:0000313" key="1">
    <source>
        <dbReference type="EMBL" id="CAG8789399.1"/>
    </source>
</evidence>
<dbReference type="EMBL" id="CAJVQC010050684">
    <property type="protein sequence ID" value="CAG8789399.1"/>
    <property type="molecule type" value="Genomic_DNA"/>
</dbReference>
<organism evidence="1 2">
    <name type="scientific">Racocetra persica</name>
    <dbReference type="NCBI Taxonomy" id="160502"/>
    <lineage>
        <taxon>Eukaryota</taxon>
        <taxon>Fungi</taxon>
        <taxon>Fungi incertae sedis</taxon>
        <taxon>Mucoromycota</taxon>
        <taxon>Glomeromycotina</taxon>
        <taxon>Glomeromycetes</taxon>
        <taxon>Diversisporales</taxon>
        <taxon>Gigasporaceae</taxon>
        <taxon>Racocetra</taxon>
    </lineage>
</organism>
<dbReference type="Proteomes" id="UP000789920">
    <property type="component" value="Unassembled WGS sequence"/>
</dbReference>
<sequence>GDPVVDKTGPLIEEYKAPKVVSSELSEPFASNDNVRGSKRTVHKKIFRGIEVACKKFQPTKVTDPGQAKGDAKVTDRFEPKISNFELSRSIHAWEDEPSARPSDMEMQQKLKDLFNEHVFSKGISPQINPKRIDSGDITGLELPRSFQEKVCITDSQESIEQFETPDECD</sequence>
<comment type="caution">
    <text evidence="1">The sequence shown here is derived from an EMBL/GenBank/DDBJ whole genome shotgun (WGS) entry which is preliminary data.</text>
</comment>
<gene>
    <name evidence="1" type="ORF">RPERSI_LOCUS18885</name>
</gene>
<proteinExistence type="predicted"/>
<keyword evidence="2" id="KW-1185">Reference proteome</keyword>
<accession>A0ACA9REV9</accession>
<evidence type="ECO:0000313" key="2">
    <source>
        <dbReference type="Proteomes" id="UP000789920"/>
    </source>
</evidence>
<feature type="non-terminal residue" evidence="1">
    <location>
        <position position="170"/>
    </location>
</feature>
<feature type="non-terminal residue" evidence="1">
    <location>
        <position position="1"/>
    </location>
</feature>